<feature type="domain" description="EamA" evidence="6">
    <location>
        <begin position="22"/>
        <end position="152"/>
    </location>
</feature>
<comment type="subcellular location">
    <subcellularLocation>
        <location evidence="1">Membrane</location>
        <topology evidence="1">Multi-pass membrane protein</topology>
    </subcellularLocation>
</comment>
<dbReference type="Gene3D" id="1.10.3730.20">
    <property type="match status" value="1"/>
</dbReference>
<feature type="transmembrane region" description="Helical" evidence="5">
    <location>
        <begin position="164"/>
        <end position="186"/>
    </location>
</feature>
<dbReference type="PANTHER" id="PTHR22911:SF6">
    <property type="entry name" value="SOLUTE CARRIER FAMILY 35 MEMBER G1"/>
    <property type="match status" value="1"/>
</dbReference>
<sequence length="309" mass="33462">MVVYVNELLPMPNFSLNKIPVGVRYMLMSAFAFALMSSCVKLVHTYGIPVFEIVAARAVVSLLISYADVKRKRIDIWGNNRKLLLTRGITGSLSLICVYYAVSTLPLAEATILQYLNPVFTAVLAILFLKEKIHISTIICILCSIMGLLLMVGPGLTLDHVQQLPLFSIGIALLGAFGSGVSYIIVKRLSSTEDSSVIILYFPLIALPLSVLLLGDDFVMPTTEAMFLLLFVGIFTQFGQVGLTKAMKVEVASKATAYSYIQVVFSIILGWLVFSEVPSAWTLAGGSMIVIGALVNVIGSLRANKVTAA</sequence>
<proteinExistence type="predicted"/>
<feature type="transmembrane region" description="Helical" evidence="5">
    <location>
        <begin position="46"/>
        <end position="64"/>
    </location>
</feature>
<feature type="transmembrane region" description="Helical" evidence="5">
    <location>
        <begin position="198"/>
        <end position="219"/>
    </location>
</feature>
<dbReference type="Proteomes" id="UP000189966">
    <property type="component" value="Unassembled WGS sequence"/>
</dbReference>
<keyword evidence="3 5" id="KW-1133">Transmembrane helix</keyword>
<dbReference type="SUPFAM" id="SSF103481">
    <property type="entry name" value="Multidrug resistance efflux transporter EmrE"/>
    <property type="match status" value="2"/>
</dbReference>
<dbReference type="InterPro" id="IPR000620">
    <property type="entry name" value="EamA_dom"/>
</dbReference>
<feature type="transmembrane region" description="Helical" evidence="5">
    <location>
        <begin position="280"/>
        <end position="301"/>
    </location>
</feature>
<dbReference type="EMBL" id="FUZI01000001">
    <property type="protein sequence ID" value="SKC31324.1"/>
    <property type="molecule type" value="Genomic_DNA"/>
</dbReference>
<dbReference type="PANTHER" id="PTHR22911">
    <property type="entry name" value="ACYL-MALONYL CONDENSING ENZYME-RELATED"/>
    <property type="match status" value="1"/>
</dbReference>
<evidence type="ECO:0000256" key="4">
    <source>
        <dbReference type="ARBA" id="ARBA00023136"/>
    </source>
</evidence>
<organism evidence="7 8">
    <name type="scientific">Photobacterium piscicola</name>
    <dbReference type="NCBI Taxonomy" id="1378299"/>
    <lineage>
        <taxon>Bacteria</taxon>
        <taxon>Pseudomonadati</taxon>
        <taxon>Pseudomonadota</taxon>
        <taxon>Gammaproteobacteria</taxon>
        <taxon>Vibrionales</taxon>
        <taxon>Vibrionaceae</taxon>
        <taxon>Photobacterium</taxon>
    </lineage>
</organism>
<dbReference type="GO" id="GO:0016020">
    <property type="term" value="C:membrane"/>
    <property type="evidence" value="ECO:0007669"/>
    <property type="project" value="UniProtKB-SubCell"/>
</dbReference>
<feature type="transmembrane region" description="Helical" evidence="5">
    <location>
        <begin position="84"/>
        <end position="102"/>
    </location>
</feature>
<protein>
    <submittedName>
        <fullName evidence="7">Aromatic amino acid exporter</fullName>
    </submittedName>
</protein>
<accession>A0A1T5HWY3</accession>
<feature type="transmembrane region" description="Helical" evidence="5">
    <location>
        <begin position="255"/>
        <end position="274"/>
    </location>
</feature>
<feature type="domain" description="EamA" evidence="6">
    <location>
        <begin position="168"/>
        <end position="297"/>
    </location>
</feature>
<feature type="transmembrane region" description="Helical" evidence="5">
    <location>
        <begin position="21"/>
        <end position="40"/>
    </location>
</feature>
<dbReference type="AlphaFoldDB" id="A0A1T5HWY3"/>
<evidence type="ECO:0000256" key="5">
    <source>
        <dbReference type="SAM" id="Phobius"/>
    </source>
</evidence>
<evidence type="ECO:0000256" key="2">
    <source>
        <dbReference type="ARBA" id="ARBA00022692"/>
    </source>
</evidence>
<reference evidence="7 8" key="1">
    <citation type="submission" date="2017-02" db="EMBL/GenBank/DDBJ databases">
        <authorList>
            <person name="Peterson S.W."/>
        </authorList>
    </citation>
    <scope>NUCLEOTIDE SEQUENCE [LARGE SCALE GENOMIC DNA]</scope>
    <source>
        <strain evidence="8">type strain: NCCB 100098</strain>
    </source>
</reference>
<feature type="transmembrane region" description="Helical" evidence="5">
    <location>
        <begin position="108"/>
        <end position="129"/>
    </location>
</feature>
<gene>
    <name evidence="7" type="ORF">CZ809_00802</name>
</gene>
<keyword evidence="4 5" id="KW-0472">Membrane</keyword>
<feature type="transmembrane region" description="Helical" evidence="5">
    <location>
        <begin position="136"/>
        <end position="158"/>
    </location>
</feature>
<evidence type="ECO:0000313" key="8">
    <source>
        <dbReference type="Proteomes" id="UP000189966"/>
    </source>
</evidence>
<dbReference type="InterPro" id="IPR037185">
    <property type="entry name" value="EmrE-like"/>
</dbReference>
<dbReference type="Pfam" id="PF00892">
    <property type="entry name" value="EamA"/>
    <property type="match status" value="2"/>
</dbReference>
<evidence type="ECO:0000313" key="7">
    <source>
        <dbReference type="EMBL" id="SKC31324.1"/>
    </source>
</evidence>
<evidence type="ECO:0000259" key="6">
    <source>
        <dbReference type="Pfam" id="PF00892"/>
    </source>
</evidence>
<feature type="transmembrane region" description="Helical" evidence="5">
    <location>
        <begin position="225"/>
        <end position="243"/>
    </location>
</feature>
<evidence type="ECO:0000256" key="3">
    <source>
        <dbReference type="ARBA" id="ARBA00022989"/>
    </source>
</evidence>
<evidence type="ECO:0000256" key="1">
    <source>
        <dbReference type="ARBA" id="ARBA00004141"/>
    </source>
</evidence>
<name>A0A1T5HWY3_9GAMM</name>
<keyword evidence="2 5" id="KW-0812">Transmembrane</keyword>